<name>A0A7J7NJV7_9MAGN</name>
<dbReference type="Proteomes" id="UP000541444">
    <property type="component" value="Unassembled WGS sequence"/>
</dbReference>
<dbReference type="EMBL" id="JACGCM010000764">
    <property type="protein sequence ID" value="KAF6167242.1"/>
    <property type="molecule type" value="Genomic_DNA"/>
</dbReference>
<feature type="non-terminal residue" evidence="1">
    <location>
        <position position="1"/>
    </location>
</feature>
<organism evidence="1 2">
    <name type="scientific">Kingdonia uniflora</name>
    <dbReference type="NCBI Taxonomy" id="39325"/>
    <lineage>
        <taxon>Eukaryota</taxon>
        <taxon>Viridiplantae</taxon>
        <taxon>Streptophyta</taxon>
        <taxon>Embryophyta</taxon>
        <taxon>Tracheophyta</taxon>
        <taxon>Spermatophyta</taxon>
        <taxon>Magnoliopsida</taxon>
        <taxon>Ranunculales</taxon>
        <taxon>Circaeasteraceae</taxon>
        <taxon>Kingdonia</taxon>
    </lineage>
</organism>
<proteinExistence type="predicted"/>
<dbReference type="AlphaFoldDB" id="A0A7J7NJV7"/>
<keyword evidence="2" id="KW-1185">Reference proteome</keyword>
<accession>A0A7J7NJV7</accession>
<comment type="caution">
    <text evidence="1">The sequence shown here is derived from an EMBL/GenBank/DDBJ whole genome shotgun (WGS) entry which is preliminary data.</text>
</comment>
<reference evidence="1 2" key="1">
    <citation type="journal article" date="2020" name="IScience">
        <title>Genome Sequencing of the Endangered Kingdonia uniflora (Circaeasteraceae, Ranunculales) Reveals Potential Mechanisms of Evolutionary Specialization.</title>
        <authorList>
            <person name="Sun Y."/>
            <person name="Deng T."/>
            <person name="Zhang A."/>
            <person name="Moore M.J."/>
            <person name="Landis J.B."/>
            <person name="Lin N."/>
            <person name="Zhang H."/>
            <person name="Zhang X."/>
            <person name="Huang J."/>
            <person name="Zhang X."/>
            <person name="Sun H."/>
            <person name="Wang H."/>
        </authorList>
    </citation>
    <scope>NUCLEOTIDE SEQUENCE [LARGE SCALE GENOMIC DNA]</scope>
    <source>
        <strain evidence="1">TB1705</strain>
        <tissue evidence="1">Leaf</tissue>
    </source>
</reference>
<evidence type="ECO:0000313" key="2">
    <source>
        <dbReference type="Proteomes" id="UP000541444"/>
    </source>
</evidence>
<evidence type="ECO:0000313" key="1">
    <source>
        <dbReference type="EMBL" id="KAF6167242.1"/>
    </source>
</evidence>
<sequence>KQTSAHLIFNSYKRAHHSSSNSSQHLSLSLVFMLLKYQKKKSLSEEIFVRQTWQMKKQNQELLPA</sequence>
<gene>
    <name evidence="1" type="ORF">GIB67_029880</name>
</gene>
<protein>
    <submittedName>
        <fullName evidence="1">Uncharacterized protein</fullName>
    </submittedName>
</protein>